<feature type="transmembrane region" description="Helical" evidence="1">
    <location>
        <begin position="22"/>
        <end position="41"/>
    </location>
</feature>
<keyword evidence="1" id="KW-0472">Membrane</keyword>
<keyword evidence="1" id="KW-1133">Transmembrane helix</keyword>
<accession>A0ABY5GX35</accession>
<sequence>MNIFAHPTGRTQQPTARRQQQGVAAVEFTITLPVLLLLLFVGGEMGRFLFQYNTLTKSVQDSARYLSANIRAADSVAEIAAVNTSAENLVRYGTEIVTDATPPLLPGFEVSATHPVNIVDGATEVSVTATYTYDPIIFPDAVVIPLWQGIQLAVPLTASVTMPRL</sequence>
<dbReference type="InterPro" id="IPR012495">
    <property type="entry name" value="TadE-like_dom"/>
</dbReference>
<reference evidence="3" key="1">
    <citation type="submission" date="2021-04" db="EMBL/GenBank/DDBJ databases">
        <title>Oceanospirillales bacteria with DddD are important DMSP degraders in coastal seawater.</title>
        <authorList>
            <person name="Liu J."/>
        </authorList>
    </citation>
    <scope>NUCLEOTIDE SEQUENCE</scope>
    <source>
        <strain evidence="3">GY6</strain>
    </source>
</reference>
<proteinExistence type="predicted"/>
<feature type="domain" description="TadE-like" evidence="2">
    <location>
        <begin position="22"/>
        <end position="64"/>
    </location>
</feature>
<organism evidence="3 4">
    <name type="scientific">Amphritea atlantica</name>
    <dbReference type="NCBI Taxonomy" id="355243"/>
    <lineage>
        <taxon>Bacteria</taxon>
        <taxon>Pseudomonadati</taxon>
        <taxon>Pseudomonadota</taxon>
        <taxon>Gammaproteobacteria</taxon>
        <taxon>Oceanospirillales</taxon>
        <taxon>Oceanospirillaceae</taxon>
        <taxon>Amphritea</taxon>
    </lineage>
</organism>
<gene>
    <name evidence="3" type="ORF">KDX31_06040</name>
</gene>
<protein>
    <submittedName>
        <fullName evidence="3">Pilus assembly protein</fullName>
    </submittedName>
</protein>
<evidence type="ECO:0000313" key="3">
    <source>
        <dbReference type="EMBL" id="UTW04561.1"/>
    </source>
</evidence>
<dbReference type="Pfam" id="PF07811">
    <property type="entry name" value="TadE"/>
    <property type="match status" value="1"/>
</dbReference>
<evidence type="ECO:0000259" key="2">
    <source>
        <dbReference type="Pfam" id="PF07811"/>
    </source>
</evidence>
<evidence type="ECO:0000256" key="1">
    <source>
        <dbReference type="SAM" id="Phobius"/>
    </source>
</evidence>
<name>A0ABY5GX35_9GAMM</name>
<keyword evidence="4" id="KW-1185">Reference proteome</keyword>
<evidence type="ECO:0000313" key="4">
    <source>
        <dbReference type="Proteomes" id="UP001059950"/>
    </source>
</evidence>
<dbReference type="Proteomes" id="UP001059950">
    <property type="component" value="Chromosome"/>
</dbReference>
<dbReference type="EMBL" id="CP073344">
    <property type="protein sequence ID" value="UTW04561.1"/>
    <property type="molecule type" value="Genomic_DNA"/>
</dbReference>
<keyword evidence="1" id="KW-0812">Transmembrane</keyword>